<dbReference type="AlphaFoldDB" id="A0A2B7Y1X7"/>
<gene>
    <name evidence="1" type="ORF">AJ80_05649</name>
</gene>
<protein>
    <recommendedName>
        <fullName evidence="3">Fungal N-terminal domain-containing protein</fullName>
    </recommendedName>
</protein>
<dbReference type="OrthoDB" id="3045089at2759"/>
<accession>A0A2B7Y1X7</accession>
<evidence type="ECO:0000313" key="2">
    <source>
        <dbReference type="Proteomes" id="UP000224634"/>
    </source>
</evidence>
<organism evidence="1 2">
    <name type="scientific">Polytolypa hystricis (strain UAMH7299)</name>
    <dbReference type="NCBI Taxonomy" id="1447883"/>
    <lineage>
        <taxon>Eukaryota</taxon>
        <taxon>Fungi</taxon>
        <taxon>Dikarya</taxon>
        <taxon>Ascomycota</taxon>
        <taxon>Pezizomycotina</taxon>
        <taxon>Eurotiomycetes</taxon>
        <taxon>Eurotiomycetidae</taxon>
        <taxon>Onygenales</taxon>
        <taxon>Onygenales incertae sedis</taxon>
        <taxon>Polytolypa</taxon>
    </lineage>
</organism>
<dbReference type="EMBL" id="PDNA01000085">
    <property type="protein sequence ID" value="PGH15139.1"/>
    <property type="molecule type" value="Genomic_DNA"/>
</dbReference>
<sequence>MTLTIQVPLLEFLEKLEKFKQTFGLSGAVGRGSGWKSASRKVQWAFSMQEEVNKLRAMSQYNRCVFYHLTILGQNLQDINQTCNETHSEVRIATGKFESAGKDVAASLDEIKSEVKDIGRKIDTNNQCLQVAMLGLRTGIYRLHASHIHESIFRQKA</sequence>
<reference evidence="1 2" key="1">
    <citation type="submission" date="2017-10" db="EMBL/GenBank/DDBJ databases">
        <title>Comparative genomics in systemic dimorphic fungi from Ajellomycetaceae.</title>
        <authorList>
            <person name="Munoz J.F."/>
            <person name="Mcewen J.G."/>
            <person name="Clay O.K."/>
            <person name="Cuomo C.A."/>
        </authorList>
    </citation>
    <scope>NUCLEOTIDE SEQUENCE [LARGE SCALE GENOMIC DNA]</scope>
    <source>
        <strain evidence="1 2">UAMH7299</strain>
    </source>
</reference>
<evidence type="ECO:0000313" key="1">
    <source>
        <dbReference type="EMBL" id="PGH15139.1"/>
    </source>
</evidence>
<dbReference type="Proteomes" id="UP000224634">
    <property type="component" value="Unassembled WGS sequence"/>
</dbReference>
<name>A0A2B7Y1X7_POLH7</name>
<keyword evidence="2" id="KW-1185">Reference proteome</keyword>
<evidence type="ECO:0008006" key="3">
    <source>
        <dbReference type="Google" id="ProtNLM"/>
    </source>
</evidence>
<proteinExistence type="predicted"/>
<comment type="caution">
    <text evidence="1">The sequence shown here is derived from an EMBL/GenBank/DDBJ whole genome shotgun (WGS) entry which is preliminary data.</text>
</comment>